<evidence type="ECO:0000259" key="13">
    <source>
        <dbReference type="PROSITE" id="PS50112"/>
    </source>
</evidence>
<dbReference type="Pfam" id="PF00563">
    <property type="entry name" value="EAL"/>
    <property type="match status" value="1"/>
</dbReference>
<evidence type="ECO:0000256" key="11">
    <source>
        <dbReference type="ARBA" id="ARBA00023136"/>
    </source>
</evidence>
<feature type="domain" description="EAL" evidence="15">
    <location>
        <begin position="557"/>
        <end position="801"/>
    </location>
</feature>
<proteinExistence type="predicted"/>
<evidence type="ECO:0000256" key="1">
    <source>
        <dbReference type="ARBA" id="ARBA00004651"/>
    </source>
</evidence>
<dbReference type="EMBL" id="JBAJEX010000005">
    <property type="protein sequence ID" value="MEO1767043.1"/>
    <property type="molecule type" value="Genomic_DNA"/>
</dbReference>
<evidence type="ECO:0000256" key="12">
    <source>
        <dbReference type="SAM" id="Phobius"/>
    </source>
</evidence>
<comment type="subcellular location">
    <subcellularLocation>
        <location evidence="1">Cell membrane</location>
        <topology evidence="1">Multi-pass membrane protein</topology>
    </subcellularLocation>
</comment>
<dbReference type="SUPFAM" id="SSF55785">
    <property type="entry name" value="PYP-like sensor domain (PAS domain)"/>
    <property type="match status" value="1"/>
</dbReference>
<gene>
    <name evidence="18" type="ORF">V6E02_07450</name>
</gene>
<dbReference type="InterPro" id="IPR052155">
    <property type="entry name" value="Biofilm_reg_signaling"/>
</dbReference>
<dbReference type="Pfam" id="PF00990">
    <property type="entry name" value="GGDEF"/>
    <property type="match status" value="1"/>
</dbReference>
<dbReference type="CDD" id="cd01949">
    <property type="entry name" value="GGDEF"/>
    <property type="match status" value="1"/>
</dbReference>
<keyword evidence="10" id="KW-0902">Two-component regulatory system</keyword>
<dbReference type="Pfam" id="PF00989">
    <property type="entry name" value="PAS"/>
    <property type="match status" value="1"/>
</dbReference>
<dbReference type="PROSITE" id="PS50885">
    <property type="entry name" value="HAMP"/>
    <property type="match status" value="1"/>
</dbReference>
<dbReference type="InterPro" id="IPR001633">
    <property type="entry name" value="EAL_dom"/>
</dbReference>
<dbReference type="Pfam" id="PF00672">
    <property type="entry name" value="HAMP"/>
    <property type="match status" value="1"/>
</dbReference>
<evidence type="ECO:0000256" key="6">
    <source>
        <dbReference type="ARBA" id="ARBA00022741"/>
    </source>
</evidence>
<evidence type="ECO:0000256" key="7">
    <source>
        <dbReference type="ARBA" id="ARBA00022777"/>
    </source>
</evidence>
<dbReference type="InterPro" id="IPR035965">
    <property type="entry name" value="PAS-like_dom_sf"/>
</dbReference>
<accession>A0ABV0EHT1</accession>
<keyword evidence="2" id="KW-1003">Cell membrane</keyword>
<dbReference type="PANTHER" id="PTHR44757">
    <property type="entry name" value="DIGUANYLATE CYCLASE DGCP"/>
    <property type="match status" value="1"/>
</dbReference>
<keyword evidence="8" id="KW-0067">ATP-binding</keyword>
<keyword evidence="11 12" id="KW-0472">Membrane</keyword>
<dbReference type="Gene3D" id="3.30.70.270">
    <property type="match status" value="1"/>
</dbReference>
<keyword evidence="6" id="KW-0547">Nucleotide-binding</keyword>
<sequence>MVRFWQSLRGRILASVILVHAALSAYIAADFVHRERILLGEQFRGQAGALARNLATSSGASLVSRDLDTLDALTGALRQVPHLAFALVTDDQGRVRASSDDSLFDQVLGDEVSRRLLSVGGPQVLEHGGIVDAVYPVEVAGRTVGYARVAFSRASLDAAISRLIWRGVGFTVLAIVLGGLVAWGVTQAVTRRLARLSTAADAVASGDLEVRIEGDEQPDEVGQLARDFRVMVQALRTERARRDELEARLWEEKELAEVTLTSIGDAVITTDVAGQVSFMNPVAERLTGWRRDEARGKPLTQVFRILDETRRVPIVNPVETVLATGQVVGLGNHTLLISRDGRELNIEDSAAPIRDRDGDILGVVLVFHDVTEAHTLQAKLRWAASHDPLTGLYNRAEFEQRLQALLEVTRPGDKHALLYVDLDQFKVVNDTCGHVAGDELLRRLALEMQAQVRLHDVLARLGGDEFGLLLPYTSATRAREIGMALLTMLQNHRFLWKDRTFTTGASVGLVTIDGPGHGVSELLSAADTACYAAKEEGRGRIVEYVAESVDFKRRAQEMDWVARLAAALDQNRFRLFWQPIRAVTGEEPLRHGEVLLRLEEEDGSLTLPGAFLAAAERYQLMGRIDRWVIETAFQWLAQHPGNLCLSINLSGQSLTDDRLLEWVKTRLKHYGVPCARICFEITETAAIANLQRAVTFMEGLRRLGCRFSLDDFGAGLSSFAYLRNLPVDFVKIDGSFVRRIVADPVDRAMVEAVRDVARVMNIHTVAEYVESEAILAMLGELGVHYAQGWAVGRPVPLDAVE</sequence>
<evidence type="ECO:0000259" key="16">
    <source>
        <dbReference type="PROSITE" id="PS50885"/>
    </source>
</evidence>
<dbReference type="Proteomes" id="UP001482231">
    <property type="component" value="Unassembled WGS sequence"/>
</dbReference>
<feature type="domain" description="HAMP" evidence="16">
    <location>
        <begin position="187"/>
        <end position="240"/>
    </location>
</feature>
<dbReference type="InterPro" id="IPR000160">
    <property type="entry name" value="GGDEF_dom"/>
</dbReference>
<dbReference type="PROSITE" id="PS50883">
    <property type="entry name" value="EAL"/>
    <property type="match status" value="1"/>
</dbReference>
<evidence type="ECO:0000256" key="5">
    <source>
        <dbReference type="ARBA" id="ARBA00022692"/>
    </source>
</evidence>
<dbReference type="Pfam" id="PF17203">
    <property type="entry name" value="sCache_3_2"/>
    <property type="match status" value="1"/>
</dbReference>
<dbReference type="PROSITE" id="PS50113">
    <property type="entry name" value="PAC"/>
    <property type="match status" value="1"/>
</dbReference>
<evidence type="ECO:0000256" key="2">
    <source>
        <dbReference type="ARBA" id="ARBA00022475"/>
    </source>
</evidence>
<dbReference type="Gene3D" id="3.20.20.450">
    <property type="entry name" value="EAL domain"/>
    <property type="match status" value="1"/>
</dbReference>
<dbReference type="CDD" id="cd00130">
    <property type="entry name" value="PAS"/>
    <property type="match status" value="1"/>
</dbReference>
<evidence type="ECO:0000313" key="18">
    <source>
        <dbReference type="EMBL" id="MEO1767043.1"/>
    </source>
</evidence>
<comment type="caution">
    <text evidence="18">The sequence shown here is derived from an EMBL/GenBank/DDBJ whole genome shotgun (WGS) entry which is preliminary data.</text>
</comment>
<feature type="domain" description="PAS" evidence="13">
    <location>
        <begin position="251"/>
        <end position="325"/>
    </location>
</feature>
<dbReference type="InterPro" id="IPR033463">
    <property type="entry name" value="sCache_3"/>
</dbReference>
<dbReference type="InterPro" id="IPR013767">
    <property type="entry name" value="PAS_fold"/>
</dbReference>
<keyword evidence="5 12" id="KW-0812">Transmembrane</keyword>
<reference evidence="18 19" key="1">
    <citation type="submission" date="2024-02" db="EMBL/GenBank/DDBJ databases">
        <title>New thermophilic sulfur-oxidizing bacteria from a hot springs of the Uzon caldera (Kamchatka, Russia).</title>
        <authorList>
            <person name="Dukat A.M."/>
            <person name="Elcheninov A.G."/>
            <person name="Frolov E.N."/>
        </authorList>
    </citation>
    <scope>NUCLEOTIDE SEQUENCE [LARGE SCALE GENOMIC DNA]</scope>
    <source>
        <strain evidence="18 19">AK1</strain>
    </source>
</reference>
<dbReference type="InterPro" id="IPR029151">
    <property type="entry name" value="Sensor-like_sf"/>
</dbReference>
<evidence type="ECO:0000256" key="3">
    <source>
        <dbReference type="ARBA" id="ARBA00022553"/>
    </source>
</evidence>
<dbReference type="InterPro" id="IPR029787">
    <property type="entry name" value="Nucleotide_cyclase"/>
</dbReference>
<dbReference type="InterPro" id="IPR000700">
    <property type="entry name" value="PAS-assoc_C"/>
</dbReference>
<keyword evidence="4" id="KW-0808">Transferase</keyword>
<evidence type="ECO:0000259" key="17">
    <source>
        <dbReference type="PROSITE" id="PS50887"/>
    </source>
</evidence>
<keyword evidence="3" id="KW-0597">Phosphoprotein</keyword>
<dbReference type="InterPro" id="IPR000014">
    <property type="entry name" value="PAS"/>
</dbReference>
<evidence type="ECO:0000256" key="9">
    <source>
        <dbReference type="ARBA" id="ARBA00022989"/>
    </source>
</evidence>
<dbReference type="InterPro" id="IPR003660">
    <property type="entry name" value="HAMP_dom"/>
</dbReference>
<dbReference type="SMART" id="SM00091">
    <property type="entry name" value="PAS"/>
    <property type="match status" value="1"/>
</dbReference>
<dbReference type="Gene3D" id="6.10.340.10">
    <property type="match status" value="1"/>
</dbReference>
<dbReference type="Gene3D" id="3.30.450.20">
    <property type="entry name" value="PAS domain"/>
    <property type="match status" value="1"/>
</dbReference>
<keyword evidence="9 12" id="KW-1133">Transmembrane helix</keyword>
<feature type="domain" description="GGDEF" evidence="17">
    <location>
        <begin position="413"/>
        <end position="546"/>
    </location>
</feature>
<feature type="transmembrane region" description="Helical" evidence="12">
    <location>
        <begin position="12"/>
        <end position="32"/>
    </location>
</feature>
<dbReference type="NCBIfam" id="TIGR00254">
    <property type="entry name" value="GGDEF"/>
    <property type="match status" value="1"/>
</dbReference>
<keyword evidence="7" id="KW-0418">Kinase</keyword>
<feature type="domain" description="PAC" evidence="14">
    <location>
        <begin position="330"/>
        <end position="382"/>
    </location>
</feature>
<dbReference type="CDD" id="cd01948">
    <property type="entry name" value="EAL"/>
    <property type="match status" value="1"/>
</dbReference>
<evidence type="ECO:0000256" key="10">
    <source>
        <dbReference type="ARBA" id="ARBA00023012"/>
    </source>
</evidence>
<dbReference type="RefSeq" id="WP_347308153.1">
    <property type="nucleotide sequence ID" value="NZ_JBAJEX010000005.1"/>
</dbReference>
<evidence type="ECO:0000259" key="14">
    <source>
        <dbReference type="PROSITE" id="PS50113"/>
    </source>
</evidence>
<dbReference type="InterPro" id="IPR043128">
    <property type="entry name" value="Rev_trsase/Diguanyl_cyclase"/>
</dbReference>
<dbReference type="PROSITE" id="PS50887">
    <property type="entry name" value="GGDEF"/>
    <property type="match status" value="1"/>
</dbReference>
<dbReference type="SUPFAM" id="SSF103190">
    <property type="entry name" value="Sensory domain-like"/>
    <property type="match status" value="1"/>
</dbReference>
<evidence type="ECO:0000256" key="4">
    <source>
        <dbReference type="ARBA" id="ARBA00022679"/>
    </source>
</evidence>
<organism evidence="18 19">
    <name type="scientific">Thiobacter aerophilum</name>
    <dbReference type="NCBI Taxonomy" id="3121275"/>
    <lineage>
        <taxon>Bacteria</taxon>
        <taxon>Pseudomonadati</taxon>
        <taxon>Pseudomonadota</taxon>
        <taxon>Betaproteobacteria</taxon>
        <taxon>Burkholderiales</taxon>
        <taxon>Thiobacteraceae</taxon>
        <taxon>Thiobacter</taxon>
    </lineage>
</organism>
<dbReference type="SMART" id="SM00304">
    <property type="entry name" value="HAMP"/>
    <property type="match status" value="1"/>
</dbReference>
<feature type="transmembrane region" description="Helical" evidence="12">
    <location>
        <begin position="163"/>
        <end position="185"/>
    </location>
</feature>
<name>A0ABV0EHT1_9BURK</name>
<evidence type="ECO:0000256" key="8">
    <source>
        <dbReference type="ARBA" id="ARBA00022840"/>
    </source>
</evidence>
<dbReference type="SUPFAM" id="SSF55073">
    <property type="entry name" value="Nucleotide cyclase"/>
    <property type="match status" value="1"/>
</dbReference>
<protein>
    <submittedName>
        <fullName evidence="18">EAL domain-containing protein</fullName>
    </submittedName>
</protein>
<dbReference type="CDD" id="cd06225">
    <property type="entry name" value="HAMP"/>
    <property type="match status" value="1"/>
</dbReference>
<dbReference type="PROSITE" id="PS50112">
    <property type="entry name" value="PAS"/>
    <property type="match status" value="1"/>
</dbReference>
<dbReference type="SMART" id="SM00052">
    <property type="entry name" value="EAL"/>
    <property type="match status" value="1"/>
</dbReference>
<dbReference type="SUPFAM" id="SSF158472">
    <property type="entry name" value="HAMP domain-like"/>
    <property type="match status" value="1"/>
</dbReference>
<dbReference type="SUPFAM" id="SSF141868">
    <property type="entry name" value="EAL domain-like"/>
    <property type="match status" value="1"/>
</dbReference>
<dbReference type="SMART" id="SM00267">
    <property type="entry name" value="GGDEF"/>
    <property type="match status" value="1"/>
</dbReference>
<keyword evidence="19" id="KW-1185">Reference proteome</keyword>
<evidence type="ECO:0000259" key="15">
    <source>
        <dbReference type="PROSITE" id="PS50883"/>
    </source>
</evidence>
<dbReference type="InterPro" id="IPR035919">
    <property type="entry name" value="EAL_sf"/>
</dbReference>
<dbReference type="PANTHER" id="PTHR44757:SF4">
    <property type="entry name" value="DIGUANYLATE CYCLASE DGCE-RELATED"/>
    <property type="match status" value="1"/>
</dbReference>
<dbReference type="NCBIfam" id="TIGR00229">
    <property type="entry name" value="sensory_box"/>
    <property type="match status" value="1"/>
</dbReference>
<evidence type="ECO:0000313" key="19">
    <source>
        <dbReference type="Proteomes" id="UP001482231"/>
    </source>
</evidence>